<proteinExistence type="predicted"/>
<protein>
    <submittedName>
        <fullName evidence="1">Uncharacterized protein</fullName>
    </submittedName>
</protein>
<dbReference type="Proteomes" id="UP001177670">
    <property type="component" value="Unassembled WGS sequence"/>
</dbReference>
<keyword evidence="2" id="KW-1185">Reference proteome</keyword>
<comment type="caution">
    <text evidence="1">The sequence shown here is derived from an EMBL/GenBank/DDBJ whole genome shotgun (WGS) entry which is preliminary data.</text>
</comment>
<dbReference type="AlphaFoldDB" id="A0AA40GDD1"/>
<organism evidence="1 2">
    <name type="scientific">Melipona bicolor</name>
    <dbReference type="NCBI Taxonomy" id="60889"/>
    <lineage>
        <taxon>Eukaryota</taxon>
        <taxon>Metazoa</taxon>
        <taxon>Ecdysozoa</taxon>
        <taxon>Arthropoda</taxon>
        <taxon>Hexapoda</taxon>
        <taxon>Insecta</taxon>
        <taxon>Pterygota</taxon>
        <taxon>Neoptera</taxon>
        <taxon>Endopterygota</taxon>
        <taxon>Hymenoptera</taxon>
        <taxon>Apocrita</taxon>
        <taxon>Aculeata</taxon>
        <taxon>Apoidea</taxon>
        <taxon>Anthophila</taxon>
        <taxon>Apidae</taxon>
        <taxon>Melipona</taxon>
    </lineage>
</organism>
<sequence>MSGEDKARDRGRDGGEVGEDRWVGEIAPLCKDLLSATLMGFGKEKDLLFVRLVTL</sequence>
<gene>
    <name evidence="1" type="ORF">K0M31_000335</name>
</gene>
<name>A0AA40GDD1_9HYME</name>
<reference evidence="1" key="1">
    <citation type="submission" date="2021-10" db="EMBL/GenBank/DDBJ databases">
        <title>Melipona bicolor Genome sequencing and assembly.</title>
        <authorList>
            <person name="Araujo N.S."/>
            <person name="Arias M.C."/>
        </authorList>
    </citation>
    <scope>NUCLEOTIDE SEQUENCE</scope>
    <source>
        <strain evidence="1">USP_2M_L1-L4_2017</strain>
        <tissue evidence="1">Whole body</tissue>
    </source>
</reference>
<accession>A0AA40GDD1</accession>
<dbReference type="EMBL" id="JAHYIQ010000001">
    <property type="protein sequence ID" value="KAK1135758.1"/>
    <property type="molecule type" value="Genomic_DNA"/>
</dbReference>
<evidence type="ECO:0000313" key="1">
    <source>
        <dbReference type="EMBL" id="KAK1135758.1"/>
    </source>
</evidence>
<evidence type="ECO:0000313" key="2">
    <source>
        <dbReference type="Proteomes" id="UP001177670"/>
    </source>
</evidence>